<comment type="subcellular location">
    <subcellularLocation>
        <location evidence="9">Cell membrane</location>
        <topology evidence="9">Single-pass membrane protein</topology>
    </subcellularLocation>
    <subcellularLocation>
        <location evidence="1">Membrane</location>
    </subcellularLocation>
</comment>
<keyword evidence="2 9" id="KW-0813">Transport</keyword>
<dbReference type="GO" id="GO:0065002">
    <property type="term" value="P:intracellular protein transmembrane transport"/>
    <property type="evidence" value="ECO:0007669"/>
    <property type="project" value="UniProtKB-UniRule"/>
</dbReference>
<dbReference type="PROSITE" id="PS01067">
    <property type="entry name" value="SECE_SEC61G"/>
    <property type="match status" value="1"/>
</dbReference>
<protein>
    <recommendedName>
        <fullName evidence="9">Protein translocase subunit SecE</fullName>
    </recommendedName>
</protein>
<evidence type="ECO:0000256" key="4">
    <source>
        <dbReference type="ARBA" id="ARBA00022692"/>
    </source>
</evidence>
<dbReference type="GO" id="GO:0043952">
    <property type="term" value="P:protein transport by the Sec complex"/>
    <property type="evidence" value="ECO:0007669"/>
    <property type="project" value="UniProtKB-UniRule"/>
</dbReference>
<dbReference type="RefSeq" id="WP_052036546.1">
    <property type="nucleotide sequence ID" value="NZ_JMIR01000032.1"/>
</dbReference>
<comment type="subunit">
    <text evidence="9">Component of the Sec protein translocase complex. Heterotrimer consisting of SecY, SecE and SecG subunits. The heterotrimers can form oligomers, although 1 heterotrimer is thought to be able to translocate proteins. Interacts with the ribosome. Interacts with SecDF, and other proteins may be involved. Interacts with SecA.</text>
</comment>
<dbReference type="Proteomes" id="UP000027931">
    <property type="component" value="Unassembled WGS sequence"/>
</dbReference>
<dbReference type="InterPro" id="IPR038379">
    <property type="entry name" value="SecE_sf"/>
</dbReference>
<dbReference type="OrthoDB" id="9813233at2"/>
<feature type="transmembrane region" description="Helical" evidence="9">
    <location>
        <begin position="45"/>
        <end position="66"/>
    </location>
</feature>
<evidence type="ECO:0000256" key="3">
    <source>
        <dbReference type="ARBA" id="ARBA00022475"/>
    </source>
</evidence>
<evidence type="ECO:0000256" key="9">
    <source>
        <dbReference type="HAMAP-Rule" id="MF_00422"/>
    </source>
</evidence>
<organism evidence="10 11">
    <name type="scientific">Tumebacillus flagellatus</name>
    <dbReference type="NCBI Taxonomy" id="1157490"/>
    <lineage>
        <taxon>Bacteria</taxon>
        <taxon>Bacillati</taxon>
        <taxon>Bacillota</taxon>
        <taxon>Bacilli</taxon>
        <taxon>Bacillales</taxon>
        <taxon>Alicyclobacillaceae</taxon>
        <taxon>Tumebacillus</taxon>
    </lineage>
</organism>
<dbReference type="PANTHER" id="PTHR33910">
    <property type="entry name" value="PROTEIN TRANSLOCASE SUBUNIT SECE"/>
    <property type="match status" value="1"/>
</dbReference>
<dbReference type="Gene3D" id="1.20.5.1030">
    <property type="entry name" value="Preprotein translocase secy subunit"/>
    <property type="match status" value="1"/>
</dbReference>
<keyword evidence="3 9" id="KW-1003">Cell membrane</keyword>
<sequence>MAGSSTVATEANQERRPNFFKRIGYYFRDSWGELKRVRWPNRKELLSYTSVVLGTCVFMILLIFAFDLGVSYLLRLLGLDK</sequence>
<dbReference type="GO" id="GO:0006605">
    <property type="term" value="P:protein targeting"/>
    <property type="evidence" value="ECO:0007669"/>
    <property type="project" value="UniProtKB-UniRule"/>
</dbReference>
<keyword evidence="4 9" id="KW-0812">Transmembrane</keyword>
<keyword evidence="7 9" id="KW-0811">Translocation</keyword>
<dbReference type="PANTHER" id="PTHR33910:SF1">
    <property type="entry name" value="PROTEIN TRANSLOCASE SUBUNIT SECE"/>
    <property type="match status" value="1"/>
</dbReference>
<evidence type="ECO:0000256" key="2">
    <source>
        <dbReference type="ARBA" id="ARBA00022448"/>
    </source>
</evidence>
<evidence type="ECO:0000256" key="1">
    <source>
        <dbReference type="ARBA" id="ARBA00004370"/>
    </source>
</evidence>
<dbReference type="GO" id="GO:0005886">
    <property type="term" value="C:plasma membrane"/>
    <property type="evidence" value="ECO:0007669"/>
    <property type="project" value="UniProtKB-SubCell"/>
</dbReference>
<dbReference type="STRING" id="1157490.EL26_19080"/>
<dbReference type="GO" id="GO:0008320">
    <property type="term" value="F:protein transmembrane transporter activity"/>
    <property type="evidence" value="ECO:0007669"/>
    <property type="project" value="UniProtKB-UniRule"/>
</dbReference>
<dbReference type="NCBIfam" id="TIGR00964">
    <property type="entry name" value="secE_bact"/>
    <property type="match status" value="1"/>
</dbReference>
<evidence type="ECO:0000313" key="11">
    <source>
        <dbReference type="Proteomes" id="UP000027931"/>
    </source>
</evidence>
<dbReference type="Pfam" id="PF00584">
    <property type="entry name" value="SecE"/>
    <property type="match status" value="1"/>
</dbReference>
<dbReference type="InterPro" id="IPR001901">
    <property type="entry name" value="Translocase_SecE/Sec61-g"/>
</dbReference>
<dbReference type="HAMAP" id="MF_00422">
    <property type="entry name" value="SecE"/>
    <property type="match status" value="1"/>
</dbReference>
<proteinExistence type="inferred from homology"/>
<evidence type="ECO:0000313" key="10">
    <source>
        <dbReference type="EMBL" id="KEO81720.1"/>
    </source>
</evidence>
<comment type="function">
    <text evidence="9">Essential subunit of the Sec protein translocation channel SecYEG. Clamps together the 2 halves of SecY. May contact the channel plug during translocation.</text>
</comment>
<gene>
    <name evidence="9" type="primary">secE</name>
    <name evidence="10" type="ORF">EL26_19080</name>
</gene>
<evidence type="ECO:0000256" key="5">
    <source>
        <dbReference type="ARBA" id="ARBA00022927"/>
    </source>
</evidence>
<dbReference type="eggNOG" id="COG0690">
    <property type="taxonomic scope" value="Bacteria"/>
</dbReference>
<evidence type="ECO:0000256" key="6">
    <source>
        <dbReference type="ARBA" id="ARBA00022989"/>
    </source>
</evidence>
<evidence type="ECO:0000256" key="7">
    <source>
        <dbReference type="ARBA" id="ARBA00023010"/>
    </source>
</evidence>
<accession>A0A074LMJ0</accession>
<dbReference type="GO" id="GO:0009306">
    <property type="term" value="P:protein secretion"/>
    <property type="evidence" value="ECO:0007669"/>
    <property type="project" value="UniProtKB-UniRule"/>
</dbReference>
<dbReference type="AlphaFoldDB" id="A0A074LMJ0"/>
<keyword evidence="5 9" id="KW-0653">Protein transport</keyword>
<comment type="similarity">
    <text evidence="9">Belongs to the SecE/SEC61-gamma family.</text>
</comment>
<keyword evidence="11" id="KW-1185">Reference proteome</keyword>
<evidence type="ECO:0000256" key="8">
    <source>
        <dbReference type="ARBA" id="ARBA00023136"/>
    </source>
</evidence>
<name>A0A074LMJ0_9BACL</name>
<keyword evidence="6 9" id="KW-1133">Transmembrane helix</keyword>
<keyword evidence="8 9" id="KW-0472">Membrane</keyword>
<comment type="caution">
    <text evidence="10">The sequence shown here is derived from an EMBL/GenBank/DDBJ whole genome shotgun (WGS) entry which is preliminary data.</text>
</comment>
<reference evidence="10 11" key="1">
    <citation type="journal article" date="2013" name="Int. J. Syst. Evol. Microbiol.">
        <title>Tumebacillus flagellatus sp. nov., an alpha-amylase/pullulanase-producing bacterium isolated from cassava wastewater.</title>
        <authorList>
            <person name="Wang Q."/>
            <person name="Xie N."/>
            <person name="Qin Y."/>
            <person name="Shen N."/>
            <person name="Zhu J."/>
            <person name="Mi H."/>
            <person name="Huang R."/>
        </authorList>
    </citation>
    <scope>NUCLEOTIDE SEQUENCE [LARGE SCALE GENOMIC DNA]</scope>
    <source>
        <strain evidence="10 11">GST4</strain>
    </source>
</reference>
<dbReference type="EMBL" id="JMIR01000032">
    <property type="protein sequence ID" value="KEO81720.1"/>
    <property type="molecule type" value="Genomic_DNA"/>
</dbReference>
<dbReference type="InterPro" id="IPR005807">
    <property type="entry name" value="SecE_bac"/>
</dbReference>